<dbReference type="SUPFAM" id="SSF55920">
    <property type="entry name" value="Creatinase/aminopeptidase"/>
    <property type="match status" value="1"/>
</dbReference>
<dbReference type="Proteomes" id="UP000019146">
    <property type="component" value="Chromosome 2"/>
</dbReference>
<proteinExistence type="predicted"/>
<name>A0A0N7JUH9_9BURK</name>
<feature type="domain" description="Peptidase M24" evidence="1">
    <location>
        <begin position="17"/>
        <end position="173"/>
    </location>
</feature>
<dbReference type="InterPro" id="IPR036005">
    <property type="entry name" value="Creatinase/aminopeptidase-like"/>
</dbReference>
<dbReference type="GeneID" id="69970421"/>
<evidence type="ECO:0000313" key="2">
    <source>
        <dbReference type="EMBL" id="ALL66461.1"/>
    </source>
</evidence>
<dbReference type="AlphaFoldDB" id="A0A0N7JUH9"/>
<gene>
    <name evidence="2" type="ORF">K788_0003202</name>
</gene>
<reference evidence="2 3" key="1">
    <citation type="journal article" date="2014" name="Genome Announc.">
        <title>Draft Genome Sequence of the Haloacid-Degrading Burkholderia caribensis Strain MBA4.</title>
        <authorList>
            <person name="Pan Y."/>
            <person name="Kong K.F."/>
            <person name="Tsang J.S."/>
        </authorList>
    </citation>
    <scope>NUCLEOTIDE SEQUENCE [LARGE SCALE GENOMIC DNA]</scope>
    <source>
        <strain evidence="2 3">MBA4</strain>
    </source>
</reference>
<sequence length="219" mass="24223">MNSTHKEAVGEHFSLDAMQHARVMTWKAVNAIAADVRPGMRESEANALALRILKDLGMDRIWHPVLVRFGENTLRTFKQRSNGDPVLADNDIFFIDLGAVWAKHEGDAGATFVCGDDPDMQACAQAARTIYDEVEQHWRATGCAGVDLYVYAAQRANAHGFRLNVDIKGHRVSDFPHAIYKAGDLGDFDATPSAGVWILEIQIAHPTRPFGAFHEDLLV</sequence>
<dbReference type="Gene3D" id="3.90.230.10">
    <property type="entry name" value="Creatinase/methionine aminopeptidase superfamily"/>
    <property type="match status" value="1"/>
</dbReference>
<keyword evidence="2" id="KW-0378">Hydrolase</keyword>
<organism evidence="2 3">
    <name type="scientific">Paraburkholderia caribensis MBA4</name>
    <dbReference type="NCBI Taxonomy" id="1323664"/>
    <lineage>
        <taxon>Bacteria</taxon>
        <taxon>Pseudomonadati</taxon>
        <taxon>Pseudomonadota</taxon>
        <taxon>Betaproteobacteria</taxon>
        <taxon>Burkholderiales</taxon>
        <taxon>Burkholderiaceae</taxon>
        <taxon>Paraburkholderia</taxon>
    </lineage>
</organism>
<keyword evidence="2" id="KW-0645">Protease</keyword>
<keyword evidence="2" id="KW-0031">Aminopeptidase</keyword>
<dbReference type="CDD" id="cd01066">
    <property type="entry name" value="APP_MetAP"/>
    <property type="match status" value="1"/>
</dbReference>
<dbReference type="EMBL" id="CP012747">
    <property type="protein sequence ID" value="ALL66461.1"/>
    <property type="molecule type" value="Genomic_DNA"/>
</dbReference>
<dbReference type="Pfam" id="PF00557">
    <property type="entry name" value="Peptidase_M24"/>
    <property type="match status" value="1"/>
</dbReference>
<evidence type="ECO:0000259" key="1">
    <source>
        <dbReference type="Pfam" id="PF00557"/>
    </source>
</evidence>
<protein>
    <submittedName>
        <fullName evidence="2">Methionine aminopeptidase</fullName>
    </submittedName>
</protein>
<dbReference type="InterPro" id="IPR000994">
    <property type="entry name" value="Pept_M24"/>
</dbReference>
<evidence type="ECO:0000313" key="3">
    <source>
        <dbReference type="Proteomes" id="UP000019146"/>
    </source>
</evidence>
<dbReference type="KEGG" id="bcai:K788_0003202"/>
<accession>A0A0N7JUH9</accession>
<dbReference type="GO" id="GO:0004177">
    <property type="term" value="F:aminopeptidase activity"/>
    <property type="evidence" value="ECO:0007669"/>
    <property type="project" value="UniProtKB-KW"/>
</dbReference>
<dbReference type="RefSeq" id="WP_035989704.1">
    <property type="nucleotide sequence ID" value="NZ_CP012747.1"/>
</dbReference>